<dbReference type="EMBL" id="FXTI01000006">
    <property type="protein sequence ID" value="SMO73608.1"/>
    <property type="molecule type" value="Genomic_DNA"/>
</dbReference>
<sequence>MEHRAAWVTGGIAGLGVMVAKQLAENGYHIAVNYRTSQDQAEQLGREIRKTGRQYLALQGDVADPQAVKGMVQEMEQTWGGVDILVCAAGPFLFQRIKTVNLTDEQWREMVDGNLSGVFYCVREVVPMMRKQGWGRIITFGFPEVENAPHWEGFSAYAAAKAGLVSFTRTLAKEEAPFGITVNMVCPGDIRHPYKEAPIEKARGKRDSKNPVGRPGTGEDLARVIQFLVNPDSDFITGGVIPVTGGFDNNSFRV</sequence>
<dbReference type="CDD" id="cd05233">
    <property type="entry name" value="SDR_c"/>
    <property type="match status" value="1"/>
</dbReference>
<keyword evidence="2" id="KW-0560">Oxidoreductase</keyword>
<dbReference type="GO" id="GO:0016491">
    <property type="term" value="F:oxidoreductase activity"/>
    <property type="evidence" value="ECO:0007669"/>
    <property type="project" value="UniProtKB-KW"/>
</dbReference>
<dbReference type="FunFam" id="3.40.50.720:FF:000173">
    <property type="entry name" value="3-oxoacyl-[acyl-carrier protein] reductase"/>
    <property type="match status" value="1"/>
</dbReference>
<name>A0A521DPP3_9BACL</name>
<evidence type="ECO:0000313" key="3">
    <source>
        <dbReference type="EMBL" id="SMO73608.1"/>
    </source>
</evidence>
<accession>A0A521DPP3</accession>
<evidence type="ECO:0000313" key="4">
    <source>
        <dbReference type="Proteomes" id="UP000315636"/>
    </source>
</evidence>
<dbReference type="PANTHER" id="PTHR42879">
    <property type="entry name" value="3-OXOACYL-(ACYL-CARRIER-PROTEIN) REDUCTASE"/>
    <property type="match status" value="1"/>
</dbReference>
<keyword evidence="4" id="KW-1185">Reference proteome</keyword>
<evidence type="ECO:0000256" key="2">
    <source>
        <dbReference type="ARBA" id="ARBA00023002"/>
    </source>
</evidence>
<dbReference type="PRINTS" id="PR00081">
    <property type="entry name" value="GDHRDH"/>
</dbReference>
<dbReference type="OrthoDB" id="9803333at2"/>
<dbReference type="InterPro" id="IPR002347">
    <property type="entry name" value="SDR_fam"/>
</dbReference>
<dbReference type="Proteomes" id="UP000315636">
    <property type="component" value="Unassembled WGS sequence"/>
</dbReference>
<dbReference type="Pfam" id="PF13561">
    <property type="entry name" value="adh_short_C2"/>
    <property type="match status" value="1"/>
</dbReference>
<dbReference type="InterPro" id="IPR036291">
    <property type="entry name" value="NAD(P)-bd_dom_sf"/>
</dbReference>
<protein>
    <submittedName>
        <fullName evidence="3">3-oxoacyl-[acyl-carrier protein] reductase</fullName>
    </submittedName>
</protein>
<dbReference type="PANTHER" id="PTHR42879:SF2">
    <property type="entry name" value="3-OXOACYL-[ACYL-CARRIER-PROTEIN] REDUCTASE FABG"/>
    <property type="match status" value="1"/>
</dbReference>
<comment type="similarity">
    <text evidence="1">Belongs to the short-chain dehydrogenases/reductases (SDR) family.</text>
</comment>
<dbReference type="RefSeq" id="WP_142505752.1">
    <property type="nucleotide sequence ID" value="NZ_FXTI01000006.1"/>
</dbReference>
<dbReference type="InterPro" id="IPR050259">
    <property type="entry name" value="SDR"/>
</dbReference>
<proteinExistence type="inferred from homology"/>
<dbReference type="Gene3D" id="3.40.50.720">
    <property type="entry name" value="NAD(P)-binding Rossmann-like Domain"/>
    <property type="match status" value="1"/>
</dbReference>
<dbReference type="SUPFAM" id="SSF51735">
    <property type="entry name" value="NAD(P)-binding Rossmann-fold domains"/>
    <property type="match status" value="1"/>
</dbReference>
<dbReference type="AlphaFoldDB" id="A0A521DPP3"/>
<evidence type="ECO:0000256" key="1">
    <source>
        <dbReference type="ARBA" id="ARBA00006484"/>
    </source>
</evidence>
<dbReference type="PRINTS" id="PR00080">
    <property type="entry name" value="SDRFAMILY"/>
</dbReference>
<organism evidence="3 4">
    <name type="scientific">Melghirimyces algeriensis</name>
    <dbReference type="NCBI Taxonomy" id="910412"/>
    <lineage>
        <taxon>Bacteria</taxon>
        <taxon>Bacillati</taxon>
        <taxon>Bacillota</taxon>
        <taxon>Bacilli</taxon>
        <taxon>Bacillales</taxon>
        <taxon>Thermoactinomycetaceae</taxon>
        <taxon>Melghirimyces</taxon>
    </lineage>
</organism>
<reference evidence="3 4" key="1">
    <citation type="submission" date="2017-05" db="EMBL/GenBank/DDBJ databases">
        <authorList>
            <person name="Varghese N."/>
            <person name="Submissions S."/>
        </authorList>
    </citation>
    <scope>NUCLEOTIDE SEQUENCE [LARGE SCALE GENOMIC DNA]</scope>
    <source>
        <strain evidence="3 4">DSM 45474</strain>
    </source>
</reference>
<gene>
    <name evidence="3" type="ORF">SAMN06264849_106178</name>
</gene>